<dbReference type="AlphaFoldDB" id="A0A8B6D493"/>
<comment type="caution">
    <text evidence="2">The sequence shown here is derived from an EMBL/GenBank/DDBJ whole genome shotgun (WGS) entry which is preliminary data.</text>
</comment>
<evidence type="ECO:0000256" key="1">
    <source>
        <dbReference type="SAM" id="Phobius"/>
    </source>
</evidence>
<dbReference type="EMBL" id="UYJE01002865">
    <property type="protein sequence ID" value="VDI14330.1"/>
    <property type="molecule type" value="Genomic_DNA"/>
</dbReference>
<keyword evidence="1" id="KW-1133">Transmembrane helix</keyword>
<feature type="transmembrane region" description="Helical" evidence="1">
    <location>
        <begin position="37"/>
        <end position="61"/>
    </location>
</feature>
<name>A0A8B6D493_MYTGA</name>
<proteinExistence type="predicted"/>
<accession>A0A8B6D493</accession>
<evidence type="ECO:0000313" key="2">
    <source>
        <dbReference type="EMBL" id="VDI14330.1"/>
    </source>
</evidence>
<keyword evidence="1" id="KW-0812">Transmembrane</keyword>
<sequence length="67" mass="7618">MLLECSLHPNTVQIHDEVAVQEQIISRYFNIFPYYELLIPTLYGGALPVFYGCITIWNLGLKGKATT</sequence>
<gene>
    <name evidence="2" type="ORF">MGAL_10B052645</name>
</gene>
<evidence type="ECO:0000313" key="3">
    <source>
        <dbReference type="Proteomes" id="UP000596742"/>
    </source>
</evidence>
<keyword evidence="3" id="KW-1185">Reference proteome</keyword>
<dbReference type="Proteomes" id="UP000596742">
    <property type="component" value="Unassembled WGS sequence"/>
</dbReference>
<reference evidence="2" key="1">
    <citation type="submission" date="2018-11" db="EMBL/GenBank/DDBJ databases">
        <authorList>
            <person name="Alioto T."/>
            <person name="Alioto T."/>
        </authorList>
    </citation>
    <scope>NUCLEOTIDE SEQUENCE</scope>
</reference>
<keyword evidence="1" id="KW-0472">Membrane</keyword>
<protein>
    <submittedName>
        <fullName evidence="2">Uncharacterized protein</fullName>
    </submittedName>
</protein>
<organism evidence="2 3">
    <name type="scientific">Mytilus galloprovincialis</name>
    <name type="common">Mediterranean mussel</name>
    <dbReference type="NCBI Taxonomy" id="29158"/>
    <lineage>
        <taxon>Eukaryota</taxon>
        <taxon>Metazoa</taxon>
        <taxon>Spiralia</taxon>
        <taxon>Lophotrochozoa</taxon>
        <taxon>Mollusca</taxon>
        <taxon>Bivalvia</taxon>
        <taxon>Autobranchia</taxon>
        <taxon>Pteriomorphia</taxon>
        <taxon>Mytilida</taxon>
        <taxon>Mytiloidea</taxon>
        <taxon>Mytilidae</taxon>
        <taxon>Mytilinae</taxon>
        <taxon>Mytilus</taxon>
    </lineage>
</organism>